<gene>
    <name evidence="2" type="ORF">EYF80_003238</name>
</gene>
<evidence type="ECO:0000313" key="2">
    <source>
        <dbReference type="EMBL" id="TNN86468.1"/>
    </source>
</evidence>
<keyword evidence="3" id="KW-1185">Reference proteome</keyword>
<feature type="region of interest" description="Disordered" evidence="1">
    <location>
        <begin position="119"/>
        <end position="147"/>
    </location>
</feature>
<evidence type="ECO:0000256" key="1">
    <source>
        <dbReference type="SAM" id="MobiDB-lite"/>
    </source>
</evidence>
<reference evidence="2 3" key="1">
    <citation type="submission" date="2019-03" db="EMBL/GenBank/DDBJ databases">
        <title>First draft genome of Liparis tanakae, snailfish: a comprehensive survey of snailfish specific genes.</title>
        <authorList>
            <person name="Kim W."/>
            <person name="Song I."/>
            <person name="Jeong J.-H."/>
            <person name="Kim D."/>
            <person name="Kim S."/>
            <person name="Ryu S."/>
            <person name="Song J.Y."/>
            <person name="Lee S.K."/>
        </authorList>
    </citation>
    <scope>NUCLEOTIDE SEQUENCE [LARGE SCALE GENOMIC DNA]</scope>
    <source>
        <tissue evidence="2">Muscle</tissue>
    </source>
</reference>
<dbReference type="Proteomes" id="UP000314294">
    <property type="component" value="Unassembled WGS sequence"/>
</dbReference>
<proteinExistence type="predicted"/>
<evidence type="ECO:0000313" key="3">
    <source>
        <dbReference type="Proteomes" id="UP000314294"/>
    </source>
</evidence>
<accession>A0A4Z2J9W2</accession>
<feature type="compositionally biased region" description="Pro residues" evidence="1">
    <location>
        <begin position="120"/>
        <end position="133"/>
    </location>
</feature>
<comment type="caution">
    <text evidence="2">The sequence shown here is derived from an EMBL/GenBank/DDBJ whole genome shotgun (WGS) entry which is preliminary data.</text>
</comment>
<name>A0A4Z2J9W2_9TELE</name>
<dbReference type="EMBL" id="SRLO01000015">
    <property type="protein sequence ID" value="TNN86468.1"/>
    <property type="molecule type" value="Genomic_DNA"/>
</dbReference>
<organism evidence="2 3">
    <name type="scientific">Liparis tanakae</name>
    <name type="common">Tanaka's snailfish</name>
    <dbReference type="NCBI Taxonomy" id="230148"/>
    <lineage>
        <taxon>Eukaryota</taxon>
        <taxon>Metazoa</taxon>
        <taxon>Chordata</taxon>
        <taxon>Craniata</taxon>
        <taxon>Vertebrata</taxon>
        <taxon>Euteleostomi</taxon>
        <taxon>Actinopterygii</taxon>
        <taxon>Neopterygii</taxon>
        <taxon>Teleostei</taxon>
        <taxon>Neoteleostei</taxon>
        <taxon>Acanthomorphata</taxon>
        <taxon>Eupercaria</taxon>
        <taxon>Perciformes</taxon>
        <taxon>Cottioidei</taxon>
        <taxon>Cottales</taxon>
        <taxon>Liparidae</taxon>
        <taxon>Liparis</taxon>
    </lineage>
</organism>
<protein>
    <submittedName>
        <fullName evidence="2">Uncharacterized protein</fullName>
    </submittedName>
</protein>
<feature type="compositionally biased region" description="Low complexity" evidence="1">
    <location>
        <begin position="134"/>
        <end position="147"/>
    </location>
</feature>
<sequence>MKLQSARLLMVVAEGDLKDWARRGRVCDEPGGTKETDEDLDMWEMGGWGVRDESVLTVLADTTVLRLTQSEESGSGSGCSGFPTVSLEGLELMELMPLVVVSVRSRLLCSLSPPACSAAPCPPRPLSPRPEPPSLASLPSASCSSEPPLVPTKDVSRLTVGLFGIPLPLYTGVKTSPWTEGSVTVLLRLMLPILSSVAVREPDKFLGSLVERSFLLGRERELRKRVRTKRVEARMLVDSEFRLSVLGTEQSSAVSWASTSSGVTGHSVLRLWRTESQPYCFSTSQPCRVLEMTPST</sequence>
<dbReference type="AlphaFoldDB" id="A0A4Z2J9W2"/>